<dbReference type="SUPFAM" id="SSF55961">
    <property type="entry name" value="Bet v1-like"/>
    <property type="match status" value="1"/>
</dbReference>
<organism evidence="1">
    <name type="scientific">uncultured Nocardioides sp</name>
    <dbReference type="NCBI Taxonomy" id="198441"/>
    <lineage>
        <taxon>Bacteria</taxon>
        <taxon>Bacillati</taxon>
        <taxon>Actinomycetota</taxon>
        <taxon>Actinomycetes</taxon>
        <taxon>Propionibacteriales</taxon>
        <taxon>Nocardioidaceae</taxon>
        <taxon>Nocardioides</taxon>
        <taxon>environmental samples</taxon>
    </lineage>
</organism>
<dbReference type="AlphaFoldDB" id="A0A6J4N8L4"/>
<gene>
    <name evidence="1" type="ORF">AVDCRST_MAG06-941</name>
</gene>
<dbReference type="InterPro" id="IPR019587">
    <property type="entry name" value="Polyketide_cyclase/dehydratase"/>
</dbReference>
<name>A0A6J4N8L4_9ACTN</name>
<dbReference type="Gene3D" id="3.30.530.20">
    <property type="match status" value="1"/>
</dbReference>
<evidence type="ECO:0008006" key="2">
    <source>
        <dbReference type="Google" id="ProtNLM"/>
    </source>
</evidence>
<dbReference type="InterPro" id="IPR023393">
    <property type="entry name" value="START-like_dom_sf"/>
</dbReference>
<dbReference type="Pfam" id="PF10604">
    <property type="entry name" value="Polyketide_cyc2"/>
    <property type="match status" value="1"/>
</dbReference>
<evidence type="ECO:0000313" key="1">
    <source>
        <dbReference type="EMBL" id="CAA9380927.1"/>
    </source>
</evidence>
<accession>A0A6J4N8L4</accession>
<protein>
    <recommendedName>
        <fullName evidence="2">Polyketide cyclase/dehydrase</fullName>
    </recommendedName>
</protein>
<sequence length="151" mass="16924">MEASRVVEADPARAFDVLFAAPRESIFVRRFGAFPPVMETKDQEGRWDSVGQSRTLVLGDGGSVRETVTSIDRPHGFEYLLDDIHGKLRPFVTRVDGAWTAIAEDDGVRIGWAWTMHPTGPPGRLTMNVIGRMWQGYADRALRTVEDLLRP</sequence>
<dbReference type="EMBL" id="CADCUP010000067">
    <property type="protein sequence ID" value="CAA9380927.1"/>
    <property type="molecule type" value="Genomic_DNA"/>
</dbReference>
<proteinExistence type="predicted"/>
<reference evidence="1" key="1">
    <citation type="submission" date="2020-02" db="EMBL/GenBank/DDBJ databases">
        <authorList>
            <person name="Meier V. D."/>
        </authorList>
    </citation>
    <scope>NUCLEOTIDE SEQUENCE</scope>
    <source>
        <strain evidence="1">AVDCRST_MAG06</strain>
    </source>
</reference>